<dbReference type="RefSeq" id="WP_168878040.1">
    <property type="nucleotide sequence ID" value="NZ_JABAIM010000003.1"/>
</dbReference>
<dbReference type="GO" id="GO:0009103">
    <property type="term" value="P:lipopolysaccharide biosynthetic process"/>
    <property type="evidence" value="ECO:0007669"/>
    <property type="project" value="UniProtKB-UniRule"/>
</dbReference>
<dbReference type="EMBL" id="JABAIM010000003">
    <property type="protein sequence ID" value="NLR76384.1"/>
    <property type="molecule type" value="Genomic_DNA"/>
</dbReference>
<comment type="similarity">
    <text evidence="5">Belongs to the KdsB family.</text>
</comment>
<keyword evidence="2 5" id="KW-0808">Transferase</keyword>
<dbReference type="GO" id="GO:0008690">
    <property type="term" value="F:3-deoxy-manno-octulosonate cytidylyltransferase activity"/>
    <property type="evidence" value="ECO:0007669"/>
    <property type="project" value="UniProtKB-UniRule"/>
</dbReference>
<dbReference type="InterPro" id="IPR004528">
    <property type="entry name" value="KdsB"/>
</dbReference>
<accession>A0A847S8S0</accession>
<keyword evidence="7" id="KW-1185">Reference proteome</keyword>
<dbReference type="NCBIfam" id="TIGR00466">
    <property type="entry name" value="kdsB"/>
    <property type="match status" value="1"/>
</dbReference>
<dbReference type="AlphaFoldDB" id="A0A847S8S0"/>
<protein>
    <recommendedName>
        <fullName evidence="5">3-deoxy-manno-octulosonate cytidylyltransferase</fullName>
        <ecNumber evidence="5">2.7.7.38</ecNumber>
    </recommendedName>
    <alternativeName>
        <fullName evidence="5">CMP-2-keto-3-deoxyoctulosonic acid synthase</fullName>
        <shortName evidence="5">CKS</shortName>
        <shortName evidence="5">CMP-KDO synthase</shortName>
    </alternativeName>
</protein>
<dbReference type="Proteomes" id="UP000587991">
    <property type="component" value="Unassembled WGS sequence"/>
</dbReference>
<evidence type="ECO:0000256" key="5">
    <source>
        <dbReference type="HAMAP-Rule" id="MF_00057"/>
    </source>
</evidence>
<dbReference type="SUPFAM" id="SSF53448">
    <property type="entry name" value="Nucleotide-diphospho-sugar transferases"/>
    <property type="match status" value="1"/>
</dbReference>
<dbReference type="UniPathway" id="UPA00358">
    <property type="reaction ID" value="UER00476"/>
</dbReference>
<dbReference type="PANTHER" id="PTHR42866">
    <property type="entry name" value="3-DEOXY-MANNO-OCTULOSONATE CYTIDYLYLTRANSFERASE"/>
    <property type="match status" value="1"/>
</dbReference>
<gene>
    <name evidence="5 6" type="primary">kdsB</name>
    <name evidence="6" type="ORF">HF682_14550</name>
</gene>
<reference evidence="6 7" key="1">
    <citation type="submission" date="2020-04" db="EMBL/GenBank/DDBJ databases">
        <title>Draft genome of Leeia sp. IMCC25680.</title>
        <authorList>
            <person name="Song J."/>
            <person name="Cho J.-C."/>
        </authorList>
    </citation>
    <scope>NUCLEOTIDE SEQUENCE [LARGE SCALE GENOMIC DNA]</scope>
    <source>
        <strain evidence="6 7">IMCC25680</strain>
    </source>
</reference>
<name>A0A847S8S0_9NEIS</name>
<comment type="subcellular location">
    <subcellularLocation>
        <location evidence="5">Cytoplasm</location>
    </subcellularLocation>
    <subcellularLocation>
        <location evidence="1">Membrane</location>
    </subcellularLocation>
</comment>
<dbReference type="PANTHER" id="PTHR42866:SF2">
    <property type="entry name" value="3-DEOXY-MANNO-OCTULOSONATE CYTIDYLYLTRANSFERASE, MITOCHONDRIAL"/>
    <property type="match status" value="1"/>
</dbReference>
<dbReference type="NCBIfam" id="NF003952">
    <property type="entry name" value="PRK05450.1-5"/>
    <property type="match status" value="1"/>
</dbReference>
<sequence length="262" mass="28517">MTAFTVLIPARHASTRLPGKMLAEVGGVPLIVRTAQQALRSGAAQVVVATDHADIEQVVRDAGLPVLRTREDHPSGTDRLAEAADLLGLPDEALIVNVQGDEPLLPPVLIQQVARALADTPEAAIATLCHPIHSATDFFNPNVVKVSFDQRGRALTFSRAPLPYARDAFAQQRDALPEGLPAYRHIGIYGYRAHFLRAYRQLQACPLEQFEALEQLRALWHGYVIQVAIAADAPPAGVDTAEDLERVRQWLTSQPVPDNMPG</sequence>
<keyword evidence="4 5" id="KW-0448">Lipopolysaccharide biosynthesis</keyword>
<dbReference type="FunFam" id="3.90.550.10:FF:000011">
    <property type="entry name" value="3-deoxy-manno-octulosonate cytidylyltransferase"/>
    <property type="match status" value="1"/>
</dbReference>
<dbReference type="GO" id="GO:0033468">
    <property type="term" value="P:CMP-keto-3-deoxy-D-manno-octulosonic acid biosynthetic process"/>
    <property type="evidence" value="ECO:0007669"/>
    <property type="project" value="UniProtKB-UniRule"/>
</dbReference>
<comment type="catalytic activity">
    <reaction evidence="5">
        <text>3-deoxy-alpha-D-manno-oct-2-ulosonate + CTP = CMP-3-deoxy-beta-D-manno-octulosonate + diphosphate</text>
        <dbReference type="Rhea" id="RHEA:23448"/>
        <dbReference type="ChEBI" id="CHEBI:33019"/>
        <dbReference type="ChEBI" id="CHEBI:37563"/>
        <dbReference type="ChEBI" id="CHEBI:85986"/>
        <dbReference type="ChEBI" id="CHEBI:85987"/>
        <dbReference type="EC" id="2.7.7.38"/>
    </reaction>
</comment>
<dbReference type="CDD" id="cd02517">
    <property type="entry name" value="CMP-KDO-Synthetase"/>
    <property type="match status" value="1"/>
</dbReference>
<keyword evidence="5" id="KW-0963">Cytoplasm</keyword>
<comment type="caution">
    <text evidence="6">The sequence shown here is derived from an EMBL/GenBank/DDBJ whole genome shotgun (WGS) entry which is preliminary data.</text>
</comment>
<dbReference type="HAMAP" id="MF_00057">
    <property type="entry name" value="KdsB"/>
    <property type="match status" value="1"/>
</dbReference>
<dbReference type="GO" id="GO:0005829">
    <property type="term" value="C:cytosol"/>
    <property type="evidence" value="ECO:0007669"/>
    <property type="project" value="TreeGrafter"/>
</dbReference>
<dbReference type="Pfam" id="PF02348">
    <property type="entry name" value="CTP_transf_3"/>
    <property type="match status" value="1"/>
</dbReference>
<organism evidence="6 7">
    <name type="scientific">Leeia aquatica</name>
    <dbReference type="NCBI Taxonomy" id="2725557"/>
    <lineage>
        <taxon>Bacteria</taxon>
        <taxon>Pseudomonadati</taxon>
        <taxon>Pseudomonadota</taxon>
        <taxon>Betaproteobacteria</taxon>
        <taxon>Neisseriales</taxon>
        <taxon>Leeiaceae</taxon>
        <taxon>Leeia</taxon>
    </lineage>
</organism>
<evidence type="ECO:0000313" key="6">
    <source>
        <dbReference type="EMBL" id="NLR76384.1"/>
    </source>
</evidence>
<dbReference type="NCBIfam" id="NF009905">
    <property type="entry name" value="PRK13368.1"/>
    <property type="match status" value="1"/>
</dbReference>
<evidence type="ECO:0000256" key="1">
    <source>
        <dbReference type="ARBA" id="ARBA00004370"/>
    </source>
</evidence>
<comment type="pathway">
    <text evidence="5">Nucleotide-sugar biosynthesis; CMP-3-deoxy-D-manno-octulosonate biosynthesis; CMP-3-deoxy-D-manno-octulosonate from 3-deoxy-D-manno-octulosonate and CTP: step 1/1.</text>
</comment>
<comment type="function">
    <text evidence="5">Activates KDO (a required 8-carbon sugar) for incorporation into bacterial lipopolysaccharide in Gram-negative bacteria.</text>
</comment>
<evidence type="ECO:0000256" key="2">
    <source>
        <dbReference type="ARBA" id="ARBA00022679"/>
    </source>
</evidence>
<dbReference type="Gene3D" id="3.90.550.10">
    <property type="entry name" value="Spore Coat Polysaccharide Biosynthesis Protein SpsA, Chain A"/>
    <property type="match status" value="1"/>
</dbReference>
<evidence type="ECO:0000256" key="3">
    <source>
        <dbReference type="ARBA" id="ARBA00022695"/>
    </source>
</evidence>
<dbReference type="EC" id="2.7.7.38" evidence="5"/>
<evidence type="ECO:0000256" key="4">
    <source>
        <dbReference type="ARBA" id="ARBA00022985"/>
    </source>
</evidence>
<proteinExistence type="inferred from homology"/>
<dbReference type="InterPro" id="IPR029044">
    <property type="entry name" value="Nucleotide-diphossugar_trans"/>
</dbReference>
<dbReference type="InterPro" id="IPR003329">
    <property type="entry name" value="Cytidylyl_trans"/>
</dbReference>
<keyword evidence="3 5" id="KW-0548">Nucleotidyltransferase</keyword>
<evidence type="ECO:0000313" key="7">
    <source>
        <dbReference type="Proteomes" id="UP000587991"/>
    </source>
</evidence>
<dbReference type="GO" id="GO:0016020">
    <property type="term" value="C:membrane"/>
    <property type="evidence" value="ECO:0007669"/>
    <property type="project" value="UniProtKB-SubCell"/>
</dbReference>